<organism evidence="9 10">
    <name type="scientific">Artemia franciscana</name>
    <name type="common">Brine shrimp</name>
    <name type="synonym">Artemia sanfranciscana</name>
    <dbReference type="NCBI Taxonomy" id="6661"/>
    <lineage>
        <taxon>Eukaryota</taxon>
        <taxon>Metazoa</taxon>
        <taxon>Ecdysozoa</taxon>
        <taxon>Arthropoda</taxon>
        <taxon>Crustacea</taxon>
        <taxon>Branchiopoda</taxon>
        <taxon>Anostraca</taxon>
        <taxon>Artemiidae</taxon>
        <taxon>Artemia</taxon>
    </lineage>
</organism>
<keyword evidence="2" id="KW-0808">Transferase</keyword>
<reference evidence="9" key="1">
    <citation type="submission" date="2023-07" db="EMBL/GenBank/DDBJ databases">
        <title>Chromosome-level genome assembly of Artemia franciscana.</title>
        <authorList>
            <person name="Jo E."/>
        </authorList>
    </citation>
    <scope>NUCLEOTIDE SEQUENCE</scope>
    <source>
        <tissue evidence="9">Whole body</tissue>
    </source>
</reference>
<protein>
    <recommendedName>
        <fullName evidence="6">Choline O-acetyltransferase</fullName>
        <ecNumber evidence="5">2.3.1.6</ecNumber>
    </recommendedName>
</protein>
<dbReference type="Pfam" id="PF00755">
    <property type="entry name" value="Carn_acyltransf"/>
    <property type="match status" value="1"/>
</dbReference>
<feature type="domain" description="Choline/carnitine acyltransferase" evidence="8">
    <location>
        <begin position="67"/>
        <end position="284"/>
    </location>
</feature>
<dbReference type="InterPro" id="IPR023213">
    <property type="entry name" value="CAT-like_dom_sf"/>
</dbReference>
<dbReference type="AlphaFoldDB" id="A0AA88I2P3"/>
<evidence type="ECO:0000313" key="10">
    <source>
        <dbReference type="Proteomes" id="UP001187531"/>
    </source>
</evidence>
<dbReference type="GO" id="GO:0004102">
    <property type="term" value="F:choline O-acetyltransferase activity"/>
    <property type="evidence" value="ECO:0007669"/>
    <property type="project" value="UniProtKB-EC"/>
</dbReference>
<dbReference type="SUPFAM" id="SSF52777">
    <property type="entry name" value="CoA-dependent acyltransferases"/>
    <property type="match status" value="1"/>
</dbReference>
<evidence type="ECO:0000259" key="8">
    <source>
        <dbReference type="Pfam" id="PF00755"/>
    </source>
</evidence>
<feature type="non-terminal residue" evidence="9">
    <location>
        <position position="330"/>
    </location>
</feature>
<dbReference type="Gene3D" id="3.30.559.10">
    <property type="entry name" value="Chloramphenicol acetyltransferase-like domain"/>
    <property type="match status" value="1"/>
</dbReference>
<dbReference type="GO" id="GO:0008292">
    <property type="term" value="P:acetylcholine biosynthetic process"/>
    <property type="evidence" value="ECO:0007669"/>
    <property type="project" value="TreeGrafter"/>
</dbReference>
<keyword evidence="4" id="KW-0012">Acyltransferase</keyword>
<dbReference type="GO" id="GO:0005737">
    <property type="term" value="C:cytoplasm"/>
    <property type="evidence" value="ECO:0007669"/>
    <property type="project" value="TreeGrafter"/>
</dbReference>
<accession>A0AA88I2P3</accession>
<evidence type="ECO:0000313" key="9">
    <source>
        <dbReference type="EMBL" id="KAK2720394.1"/>
    </source>
</evidence>
<dbReference type="InterPro" id="IPR000542">
    <property type="entry name" value="Carn_acyl_trans"/>
</dbReference>
<evidence type="ECO:0000256" key="6">
    <source>
        <dbReference type="ARBA" id="ARBA00040495"/>
    </source>
</evidence>
<dbReference type="InterPro" id="IPR039551">
    <property type="entry name" value="Cho/carn_acyl_trans"/>
</dbReference>
<keyword evidence="10" id="KW-1185">Reference proteome</keyword>
<evidence type="ECO:0000256" key="7">
    <source>
        <dbReference type="SAM" id="MobiDB-lite"/>
    </source>
</evidence>
<evidence type="ECO:0000256" key="5">
    <source>
        <dbReference type="ARBA" id="ARBA00039091"/>
    </source>
</evidence>
<sequence length="330" mass="36841">SNSACIPSIPAALLDWRDFRVASTSDLKGSGGISNAVGCQCIRCPGCSNFSVNFPKRGGFFKGFPGCAEGIVVVQMVEDILKNCAERESGKIHLVENRTAKIPKKLIWKLEKCLQQEIDNIGTELDREMENLDVLIHTYDGYGKELVKKNSISPDVFIQVVLQLTYYRIYGCLGATYESASTRRFRKGRVDCIRAATPEALEWVKAMTSEGALNEERLSKFKRAVNAQTEIMTDNILGRGIDIHLMGIKEAAKELGIKLSLFDSPAFKKANHFCLSTSQVLQLQVEKPGLSLENDRGRERTPRKRQSSERSGNSRDRRRQEENCQTSQGA</sequence>
<dbReference type="PANTHER" id="PTHR22589:SF14">
    <property type="entry name" value="CHOLINE O-ACETYLTRANSFERASE"/>
    <property type="match status" value="1"/>
</dbReference>
<evidence type="ECO:0000256" key="1">
    <source>
        <dbReference type="ARBA" id="ARBA00005232"/>
    </source>
</evidence>
<comment type="caution">
    <text evidence="9">The sequence shown here is derived from an EMBL/GenBank/DDBJ whole genome shotgun (WGS) entry which is preliminary data.</text>
</comment>
<comment type="similarity">
    <text evidence="1">Belongs to the carnitine/choline acetyltransferase family.</text>
</comment>
<dbReference type="GO" id="GO:0043005">
    <property type="term" value="C:neuron projection"/>
    <property type="evidence" value="ECO:0007669"/>
    <property type="project" value="TreeGrafter"/>
</dbReference>
<dbReference type="Proteomes" id="UP001187531">
    <property type="component" value="Unassembled WGS sequence"/>
</dbReference>
<feature type="compositionally biased region" description="Basic and acidic residues" evidence="7">
    <location>
        <begin position="293"/>
        <end position="322"/>
    </location>
</feature>
<dbReference type="EMBL" id="JAVRJZ010000007">
    <property type="protein sequence ID" value="KAK2720394.1"/>
    <property type="molecule type" value="Genomic_DNA"/>
</dbReference>
<evidence type="ECO:0000256" key="4">
    <source>
        <dbReference type="ARBA" id="ARBA00023315"/>
    </source>
</evidence>
<gene>
    <name evidence="9" type="ORF">QYM36_004317</name>
</gene>
<keyword evidence="3" id="KW-0530">Neurotransmitter biosynthesis</keyword>
<evidence type="ECO:0000256" key="2">
    <source>
        <dbReference type="ARBA" id="ARBA00022679"/>
    </source>
</evidence>
<dbReference type="EC" id="2.3.1.6" evidence="5"/>
<dbReference type="GO" id="GO:0045202">
    <property type="term" value="C:synapse"/>
    <property type="evidence" value="ECO:0007669"/>
    <property type="project" value="GOC"/>
</dbReference>
<dbReference type="InterPro" id="IPR042231">
    <property type="entry name" value="Cho/carn_acyl_trans_2"/>
</dbReference>
<proteinExistence type="inferred from homology"/>
<dbReference type="Gene3D" id="3.30.559.70">
    <property type="entry name" value="Choline/Carnitine o-acyltransferase, domain 2"/>
    <property type="match status" value="1"/>
</dbReference>
<evidence type="ECO:0000256" key="3">
    <source>
        <dbReference type="ARBA" id="ARBA00022979"/>
    </source>
</evidence>
<dbReference type="PANTHER" id="PTHR22589">
    <property type="entry name" value="CARNITINE O-ACYLTRANSFERASE"/>
    <property type="match status" value="1"/>
</dbReference>
<dbReference type="GO" id="GO:0007274">
    <property type="term" value="P:neuromuscular synaptic transmission"/>
    <property type="evidence" value="ECO:0007669"/>
    <property type="project" value="TreeGrafter"/>
</dbReference>
<feature type="region of interest" description="Disordered" evidence="7">
    <location>
        <begin position="290"/>
        <end position="330"/>
    </location>
</feature>
<name>A0AA88I2P3_ARTSF</name>